<protein>
    <submittedName>
        <fullName evidence="2">Ribosome-inactivating family protein</fullName>
    </submittedName>
</protein>
<dbReference type="Gene3D" id="3.40.420.10">
    <property type="entry name" value="Ricin (A subunit), domain 1"/>
    <property type="match status" value="1"/>
</dbReference>
<organism evidence="2 3">
    <name type="scientific">Streptomyces erythrochromogenes</name>
    <dbReference type="NCBI Taxonomy" id="285574"/>
    <lineage>
        <taxon>Bacteria</taxon>
        <taxon>Bacillati</taxon>
        <taxon>Actinomycetota</taxon>
        <taxon>Actinomycetes</taxon>
        <taxon>Kitasatosporales</taxon>
        <taxon>Streptomycetaceae</taxon>
        <taxon>Streptomyces</taxon>
    </lineage>
</organism>
<evidence type="ECO:0000256" key="1">
    <source>
        <dbReference type="SAM" id="MobiDB-lite"/>
    </source>
</evidence>
<evidence type="ECO:0000313" key="3">
    <source>
        <dbReference type="Proteomes" id="UP001432312"/>
    </source>
</evidence>
<dbReference type="InterPro" id="IPR016138">
    <property type="entry name" value="Ribosome_inactivat_prot_sub1"/>
</dbReference>
<dbReference type="GeneID" id="95494650"/>
<gene>
    <name evidence="2" type="ORF">OHA91_01400</name>
</gene>
<sequence>MQAAMLKPVSFSSAYASVDEYRLLTSTIRSRAADAHGIFSMAGPGGEGDSQDESHLPLRIQLRGLFIELYIELRLQDAGPRIVGFRNTFENGQAPPEAYVRHVRDSAAPPGISRTQELPFGGRRRDLESAAGVRRSGILLGRRPLGDAVMWLHQNRDPKSTAHGMLVLSVMLCEAARFPALADAMSRIWMTGGRLPDAVGAEKSSNRHPSKGVGAPKKERGPYRGHVSTPYDLRFPSWGSTEQERM</sequence>
<keyword evidence="3" id="KW-1185">Reference proteome</keyword>
<reference evidence="2" key="1">
    <citation type="submission" date="2022-10" db="EMBL/GenBank/DDBJ databases">
        <title>The complete genomes of actinobacterial strains from the NBC collection.</title>
        <authorList>
            <person name="Joergensen T.S."/>
            <person name="Alvarez Arevalo M."/>
            <person name="Sterndorff E.B."/>
            <person name="Faurdal D."/>
            <person name="Vuksanovic O."/>
            <person name="Mourched A.-S."/>
            <person name="Charusanti P."/>
            <person name="Shaw S."/>
            <person name="Blin K."/>
            <person name="Weber T."/>
        </authorList>
    </citation>
    <scope>NUCLEOTIDE SEQUENCE</scope>
    <source>
        <strain evidence="2">NBC_00303</strain>
    </source>
</reference>
<dbReference type="PANTHER" id="PTHR33453">
    <property type="match status" value="1"/>
</dbReference>
<dbReference type="InterPro" id="IPR036041">
    <property type="entry name" value="Ribosome-inact_prot_sf"/>
</dbReference>
<evidence type="ECO:0000313" key="2">
    <source>
        <dbReference type="EMBL" id="WUN77261.1"/>
    </source>
</evidence>
<dbReference type="InterPro" id="IPR001574">
    <property type="entry name" value="Ribosome_inactivat_prot"/>
</dbReference>
<dbReference type="RefSeq" id="WP_328738354.1">
    <property type="nucleotide sequence ID" value="NZ_CP108036.1"/>
</dbReference>
<dbReference type="PANTHER" id="PTHR33453:SF34">
    <property type="entry name" value="RIBOSOME-INACTIVATING PROTEIN"/>
    <property type="match status" value="1"/>
</dbReference>
<dbReference type="SUPFAM" id="SSF56371">
    <property type="entry name" value="Ribosome inactivating proteins (RIP)"/>
    <property type="match status" value="1"/>
</dbReference>
<dbReference type="Proteomes" id="UP001432312">
    <property type="component" value="Chromosome"/>
</dbReference>
<accession>A0ABZ1Q3L5</accession>
<proteinExistence type="predicted"/>
<dbReference type="Pfam" id="PF00161">
    <property type="entry name" value="RIP"/>
    <property type="match status" value="1"/>
</dbReference>
<name>A0ABZ1Q3L5_9ACTN</name>
<feature type="region of interest" description="Disordered" evidence="1">
    <location>
        <begin position="199"/>
        <end position="246"/>
    </location>
</feature>
<dbReference type="EMBL" id="CP108036">
    <property type="protein sequence ID" value="WUN77261.1"/>
    <property type="molecule type" value="Genomic_DNA"/>
</dbReference>